<keyword evidence="2 5" id="KW-0479">Metal-binding</keyword>
<dbReference type="RefSeq" id="WP_136915249.1">
    <property type="nucleotide sequence ID" value="NZ_CP039371.1"/>
</dbReference>
<evidence type="ECO:0000313" key="7">
    <source>
        <dbReference type="Proteomes" id="UP000298551"/>
    </source>
</evidence>
<feature type="binding site" evidence="5">
    <location>
        <position position="489"/>
    </location>
    <ligand>
        <name>Fe cation</name>
        <dbReference type="ChEBI" id="CHEBI:24875"/>
        <note>catalytic</note>
    </ligand>
</feature>
<evidence type="ECO:0000313" key="6">
    <source>
        <dbReference type="EMBL" id="QCI13101.1"/>
    </source>
</evidence>
<protein>
    <submittedName>
        <fullName evidence="6">Carotenoid oxygenase family protein</fullName>
    </submittedName>
</protein>
<evidence type="ECO:0000256" key="4">
    <source>
        <dbReference type="ARBA" id="ARBA00023004"/>
    </source>
</evidence>
<evidence type="ECO:0000256" key="1">
    <source>
        <dbReference type="ARBA" id="ARBA00006787"/>
    </source>
</evidence>
<evidence type="ECO:0000256" key="5">
    <source>
        <dbReference type="PIRSR" id="PIRSR604294-1"/>
    </source>
</evidence>
<dbReference type="GO" id="GO:0046872">
    <property type="term" value="F:metal ion binding"/>
    <property type="evidence" value="ECO:0007669"/>
    <property type="project" value="UniProtKB-KW"/>
</dbReference>
<dbReference type="GO" id="GO:0010436">
    <property type="term" value="F:carotenoid dioxygenase activity"/>
    <property type="evidence" value="ECO:0007669"/>
    <property type="project" value="TreeGrafter"/>
</dbReference>
<feature type="binding site" evidence="5">
    <location>
        <position position="168"/>
    </location>
    <ligand>
        <name>Fe cation</name>
        <dbReference type="ChEBI" id="CHEBI:24875"/>
        <note>catalytic</note>
    </ligand>
</feature>
<evidence type="ECO:0000256" key="2">
    <source>
        <dbReference type="ARBA" id="ARBA00022723"/>
    </source>
</evidence>
<dbReference type="AlphaFoldDB" id="A0A4D6XFS7"/>
<accession>A0A4D6XFS7</accession>
<dbReference type="OrthoDB" id="6636843at2"/>
<keyword evidence="3" id="KW-0560">Oxidoreductase</keyword>
<proteinExistence type="inferred from homology"/>
<dbReference type="InterPro" id="IPR004294">
    <property type="entry name" value="Carotenoid_Oase"/>
</dbReference>
<dbReference type="EMBL" id="CP039371">
    <property type="protein sequence ID" value="QCI13101.1"/>
    <property type="molecule type" value="Genomic_DNA"/>
</dbReference>
<feature type="binding site" evidence="5">
    <location>
        <position position="283"/>
    </location>
    <ligand>
        <name>Fe cation</name>
        <dbReference type="ChEBI" id="CHEBI:24875"/>
        <note>catalytic</note>
    </ligand>
</feature>
<sequence>MSFLFPDTVTFRGVCRPSRIEAETTDLEIEGEIPASIRGSFYRTGPDPKFPPMRGDDLFIHGDGMASRLHIENGRASYQCRYVRTPRFLAEQAAGRSIFGDYRNPYTDDPAAAGIERGTGNTNMIMHAGHLLALKEDSRMYELDPHSLETLGPWTAGGALKSPHISAHPKLDPFSGELLTFGFQAKGIASRDIAFYVIDKHGKMTRELWFEAPWAGFLHDFVVTENHVVFPLFPTTTVLEKVEAGLPYYWWDNSKPTLLGVLPRNGEASDIRWVEGPPRFGFHFFNAYEEGRRLHILGCPNDPSQPAAFPLLDAEPNEEIEAHWGQRMEDPEAAATGPLTMLTDWIIDLDDLDKPFEEVVLRDDLFIEAPRVDERYATRKARIGWALSRDRRKPTLGAEWIIVDYNCIDRYDFETGQVSTLCVGPDAAPAEPVFIPRATDSPEGDGYLLLHLIKDKGPGSEFILLDASKLEDGPIARIRVPFHLRPAIHGNWVDNV</sequence>
<dbReference type="Proteomes" id="UP000298551">
    <property type="component" value="Chromosome"/>
</dbReference>
<dbReference type="GO" id="GO:0016121">
    <property type="term" value="P:carotene catabolic process"/>
    <property type="evidence" value="ECO:0007669"/>
    <property type="project" value="TreeGrafter"/>
</dbReference>
<organism evidence="6 7">
    <name type="scientific">Pseudomonas putida</name>
    <name type="common">Arthrobacter siderocapsulatus</name>
    <dbReference type="NCBI Taxonomy" id="303"/>
    <lineage>
        <taxon>Bacteria</taxon>
        <taxon>Pseudomonadati</taxon>
        <taxon>Pseudomonadota</taxon>
        <taxon>Gammaproteobacteria</taxon>
        <taxon>Pseudomonadales</taxon>
        <taxon>Pseudomonadaceae</taxon>
        <taxon>Pseudomonas</taxon>
    </lineage>
</organism>
<comment type="similarity">
    <text evidence="1">Belongs to the carotenoid oxygenase family.</text>
</comment>
<evidence type="ECO:0000256" key="3">
    <source>
        <dbReference type="ARBA" id="ARBA00023002"/>
    </source>
</evidence>
<name>A0A4D6XFS7_PSEPU</name>
<keyword evidence="4 5" id="KW-0408">Iron</keyword>
<reference evidence="7" key="1">
    <citation type="submission" date="2019-04" db="EMBL/GenBank/DDBJ databases">
        <title>Genome sequence of Pseudomonas putida 1290, an auxin catabolizing strain.</title>
        <authorList>
            <person name="Laird T.S."/>
            <person name="Leveau J.H.J."/>
        </authorList>
    </citation>
    <scope>NUCLEOTIDE SEQUENCE [LARGE SCALE GENOMIC DNA]</scope>
    <source>
        <strain evidence="7">1290</strain>
    </source>
</reference>
<comment type="cofactor">
    <cofactor evidence="5">
        <name>Fe(2+)</name>
        <dbReference type="ChEBI" id="CHEBI:29033"/>
    </cofactor>
    <text evidence="5">Binds 1 Fe(2+) ion per subunit.</text>
</comment>
<dbReference type="Pfam" id="PF03055">
    <property type="entry name" value="RPE65"/>
    <property type="match status" value="1"/>
</dbReference>
<dbReference type="PANTHER" id="PTHR10543">
    <property type="entry name" value="BETA-CAROTENE DIOXYGENASE"/>
    <property type="match status" value="1"/>
</dbReference>
<feature type="binding site" evidence="5">
    <location>
        <position position="219"/>
    </location>
    <ligand>
        <name>Fe cation</name>
        <dbReference type="ChEBI" id="CHEBI:24875"/>
        <note>catalytic</note>
    </ligand>
</feature>
<dbReference type="PANTHER" id="PTHR10543:SF89">
    <property type="entry name" value="CAROTENOID 9,10(9',10')-CLEAVAGE DIOXYGENASE 1"/>
    <property type="match status" value="1"/>
</dbReference>
<gene>
    <name evidence="6" type="ORF">E6B08_17745</name>
</gene>